<proteinExistence type="predicted"/>
<comment type="caution">
    <text evidence="1">The sequence shown here is derived from an EMBL/GenBank/DDBJ whole genome shotgun (WGS) entry which is preliminary data.</text>
</comment>
<name>E6PXG3_9ZZZZ</name>
<reference evidence="1" key="1">
    <citation type="submission" date="2009-10" db="EMBL/GenBank/DDBJ databases">
        <title>Diversity of trophic interactions inside an arsenic-rich microbial ecosystem.</title>
        <authorList>
            <person name="Bertin P.N."/>
            <person name="Heinrich-Salmeron A."/>
            <person name="Pelletier E."/>
            <person name="Goulhen-Chollet F."/>
            <person name="Arsene-Ploetze F."/>
            <person name="Gallien S."/>
            <person name="Calteau A."/>
            <person name="Vallenet D."/>
            <person name="Casiot C."/>
            <person name="Chane-Woon-Ming B."/>
            <person name="Giloteaux L."/>
            <person name="Barakat M."/>
            <person name="Bonnefoy V."/>
            <person name="Bruneel O."/>
            <person name="Chandler M."/>
            <person name="Cleiss J."/>
            <person name="Duran R."/>
            <person name="Elbaz-Poulichet F."/>
            <person name="Fonknechten N."/>
            <person name="Lauga B."/>
            <person name="Mornico D."/>
            <person name="Ortet P."/>
            <person name="Schaeffer C."/>
            <person name="Siguier P."/>
            <person name="Alexander Thil Smith A."/>
            <person name="Van Dorsselaer A."/>
            <person name="Weissenbach J."/>
            <person name="Medigue C."/>
            <person name="Le Paslier D."/>
        </authorList>
    </citation>
    <scope>NUCLEOTIDE SEQUENCE</scope>
</reference>
<dbReference type="EMBL" id="CABN01000035">
    <property type="protein sequence ID" value="CBH99622.1"/>
    <property type="molecule type" value="Genomic_DNA"/>
</dbReference>
<accession>E6PXG3</accession>
<sequence length="231" mass="25241">MPLSPQISDWARRLIASEGDGDAHPGQTRVVALRVYEKLRQQLSVPFGIGGFQPLAVRALMMAKGKTSRLNKVRVTTDGSLRGLGEIETQKAIDEDNEGGLLLINQLLALFLTFLGEATTQRLIEDVQLQIEHKTESREASASHLVSFSGSGTPNSNPFEDILLEADKLRHVSERIEILADKHAEMEEGLMSVAGNIRNVAAVLDIYTLIRSNVGGSQEEDPDPAINGYLN</sequence>
<protein>
    <submittedName>
        <fullName evidence="1">Uncharacterized protein</fullName>
    </submittedName>
</protein>
<gene>
    <name evidence="1" type="ORF">CARN3_0562</name>
</gene>
<dbReference type="AlphaFoldDB" id="E6PXG3"/>
<evidence type="ECO:0000313" key="1">
    <source>
        <dbReference type="EMBL" id="CBH99622.1"/>
    </source>
</evidence>
<organism evidence="1">
    <name type="scientific">mine drainage metagenome</name>
    <dbReference type="NCBI Taxonomy" id="410659"/>
    <lineage>
        <taxon>unclassified sequences</taxon>
        <taxon>metagenomes</taxon>
        <taxon>ecological metagenomes</taxon>
    </lineage>
</organism>